<proteinExistence type="predicted"/>
<dbReference type="EMBL" id="JBHSDT010000003">
    <property type="protein sequence ID" value="MFC4402123.1"/>
    <property type="molecule type" value="Genomic_DNA"/>
</dbReference>
<name>A0ABV8WSM5_9BACI</name>
<evidence type="ECO:0000313" key="4">
    <source>
        <dbReference type="Proteomes" id="UP001595882"/>
    </source>
</evidence>
<keyword evidence="1" id="KW-0812">Transmembrane</keyword>
<dbReference type="InterPro" id="IPR025403">
    <property type="entry name" value="TgpA-like_C"/>
</dbReference>
<protein>
    <submittedName>
        <fullName evidence="3">DUF4129 domain-containing protein</fullName>
    </submittedName>
</protein>
<evidence type="ECO:0000256" key="1">
    <source>
        <dbReference type="SAM" id="Phobius"/>
    </source>
</evidence>
<keyword evidence="4" id="KW-1185">Reference proteome</keyword>
<feature type="domain" description="Protein-glutamine gamma-glutamyltransferase-like C-terminal" evidence="2">
    <location>
        <begin position="131"/>
        <end position="197"/>
    </location>
</feature>
<gene>
    <name evidence="3" type="ORF">ACFOY7_03430</name>
</gene>
<reference evidence="4" key="1">
    <citation type="journal article" date="2019" name="Int. J. Syst. Evol. Microbiol.">
        <title>The Global Catalogue of Microorganisms (GCM) 10K type strain sequencing project: providing services to taxonomists for standard genome sequencing and annotation.</title>
        <authorList>
            <consortium name="The Broad Institute Genomics Platform"/>
            <consortium name="The Broad Institute Genome Sequencing Center for Infectious Disease"/>
            <person name="Wu L."/>
            <person name="Ma J."/>
        </authorList>
    </citation>
    <scope>NUCLEOTIDE SEQUENCE [LARGE SCALE GENOMIC DNA]</scope>
    <source>
        <strain evidence="4">CCUG 37865</strain>
    </source>
</reference>
<comment type="caution">
    <text evidence="3">The sequence shown here is derived from an EMBL/GenBank/DDBJ whole genome shotgun (WGS) entry which is preliminary data.</text>
</comment>
<feature type="transmembrane region" description="Helical" evidence="1">
    <location>
        <begin position="63"/>
        <end position="83"/>
    </location>
</feature>
<dbReference type="Pfam" id="PF13559">
    <property type="entry name" value="DUF4129"/>
    <property type="match status" value="1"/>
</dbReference>
<keyword evidence="1" id="KW-1133">Transmembrane helix</keyword>
<dbReference type="RefSeq" id="WP_390249406.1">
    <property type="nucleotide sequence ID" value="NZ_JBHSDT010000003.1"/>
</dbReference>
<keyword evidence="1" id="KW-0472">Membrane</keyword>
<sequence>MKGFEKHKERLEDILSNREYQIYYEDNRGLLEKLWDKARGWINDLLSKIFDSFEPGSSVGNTIVLVIITGIVIAISLGIYFIIRYFTRKNQAKHVLLQTTKEMEWRYTEHLKEADYFAQLQQYKHATRHYFLAFLLLLHERKHLEARLWKTNWEYYDDLKKADTQLAKGFYEAATFFERVTYGEKEVSESDFYHLKEKVDDWMKKVEQQSAEEAGERA</sequence>
<accession>A0ABV8WSM5</accession>
<dbReference type="Proteomes" id="UP001595882">
    <property type="component" value="Unassembled WGS sequence"/>
</dbReference>
<evidence type="ECO:0000259" key="2">
    <source>
        <dbReference type="Pfam" id="PF13559"/>
    </source>
</evidence>
<organism evidence="3 4">
    <name type="scientific">Gracilibacillus xinjiangensis</name>
    <dbReference type="NCBI Taxonomy" id="1193282"/>
    <lineage>
        <taxon>Bacteria</taxon>
        <taxon>Bacillati</taxon>
        <taxon>Bacillota</taxon>
        <taxon>Bacilli</taxon>
        <taxon>Bacillales</taxon>
        <taxon>Bacillaceae</taxon>
        <taxon>Gracilibacillus</taxon>
    </lineage>
</organism>
<evidence type="ECO:0000313" key="3">
    <source>
        <dbReference type="EMBL" id="MFC4402123.1"/>
    </source>
</evidence>